<evidence type="ECO:0000256" key="5">
    <source>
        <dbReference type="ARBA" id="ARBA00023128"/>
    </source>
</evidence>
<reference evidence="7 8" key="1">
    <citation type="submission" date="2024-07" db="EMBL/GenBank/DDBJ databases">
        <title>Draft sequence of the Neodothiora populina.</title>
        <authorList>
            <person name="Drown D.D."/>
            <person name="Schuette U.S."/>
            <person name="Buechlein A.B."/>
            <person name="Rusch D.R."/>
            <person name="Winton L.W."/>
            <person name="Adams G.A."/>
        </authorList>
    </citation>
    <scope>NUCLEOTIDE SEQUENCE [LARGE SCALE GENOMIC DNA]</scope>
    <source>
        <strain evidence="7 8">CPC 39397</strain>
    </source>
</reference>
<organism evidence="7 8">
    <name type="scientific">Neodothiora populina</name>
    <dbReference type="NCBI Taxonomy" id="2781224"/>
    <lineage>
        <taxon>Eukaryota</taxon>
        <taxon>Fungi</taxon>
        <taxon>Dikarya</taxon>
        <taxon>Ascomycota</taxon>
        <taxon>Pezizomycotina</taxon>
        <taxon>Dothideomycetes</taxon>
        <taxon>Dothideomycetidae</taxon>
        <taxon>Dothideales</taxon>
        <taxon>Dothioraceae</taxon>
        <taxon>Neodothiora</taxon>
    </lineage>
</organism>
<dbReference type="Pfam" id="PF01987">
    <property type="entry name" value="AIM24"/>
    <property type="match status" value="1"/>
</dbReference>
<dbReference type="RefSeq" id="XP_069203748.1">
    <property type="nucleotide sequence ID" value="XM_069340278.1"/>
</dbReference>
<accession>A0ABR3PNW3</accession>
<sequence>MRSQAQKLLCFSQACERANPHHGLIHRRFVQIAATPSSTNPSSDLNSADPASRSSLTPDAQFEVLGSPYSLLSASISASQDLYTRKGSLVGFNGDAESTVSTLSILEPFRRALFGIPFLYQKITSTSPYTALISTKSPVTTFSVIHLDGRLDWMIAQRNALLAWTGHSLSVRPQIKTSMSLAHWGNSRVTGRGLLCLSGKGQIYQLALKSGEEYVVHPNNLIAYSVMQHAPQPYRFRSSTLRFQIPSPSSLLPDTRFFRIMRESQSWRFIASAAYTMRTWARRTIWGDRLFLRFQGPANILIQSRGASIRESLSAGDVNEIADTPAGVVQSALAPAKPVEAPKQSSQPAAPVKLNYATVSKDGKVDISSK</sequence>
<protein>
    <recommendedName>
        <fullName evidence="3 6">Altered inheritance of mitochondria protein 24, mitochondrial</fullName>
    </recommendedName>
</protein>
<dbReference type="InterPro" id="IPR036983">
    <property type="entry name" value="AIM24_sf"/>
</dbReference>
<dbReference type="Gene3D" id="3.60.160.10">
    <property type="entry name" value="Mitochondrial biogenesis AIM24"/>
    <property type="match status" value="1"/>
</dbReference>
<dbReference type="PANTHER" id="PTHR36959">
    <property type="entry name" value="ALTERED INHERITANCE OF MITOCHONDRIA PROTEIN 24, MITOCHONDRIAL"/>
    <property type="match status" value="1"/>
</dbReference>
<evidence type="ECO:0000256" key="6">
    <source>
        <dbReference type="RuleBase" id="RU363045"/>
    </source>
</evidence>
<keyword evidence="8" id="KW-1185">Reference proteome</keyword>
<comment type="subcellular location">
    <subcellularLocation>
        <location evidence="1 6">Mitochondrion</location>
    </subcellularLocation>
</comment>
<dbReference type="SUPFAM" id="SSF51219">
    <property type="entry name" value="TRAP-like"/>
    <property type="match status" value="1"/>
</dbReference>
<dbReference type="PANTHER" id="PTHR36959:SF2">
    <property type="entry name" value="ALTERED INHERITANCE OF MITOCHONDRIA PROTEIN 24, MITOCHONDRIAL"/>
    <property type="match status" value="1"/>
</dbReference>
<evidence type="ECO:0000256" key="2">
    <source>
        <dbReference type="ARBA" id="ARBA00009322"/>
    </source>
</evidence>
<dbReference type="InterPro" id="IPR002838">
    <property type="entry name" value="AIM24"/>
</dbReference>
<proteinExistence type="inferred from homology"/>
<dbReference type="GeneID" id="95974832"/>
<evidence type="ECO:0000256" key="1">
    <source>
        <dbReference type="ARBA" id="ARBA00004173"/>
    </source>
</evidence>
<evidence type="ECO:0000313" key="8">
    <source>
        <dbReference type="Proteomes" id="UP001562354"/>
    </source>
</evidence>
<evidence type="ECO:0000256" key="3">
    <source>
        <dbReference type="ARBA" id="ARBA00013287"/>
    </source>
</evidence>
<dbReference type="EMBL" id="JBFMKM010000003">
    <property type="protein sequence ID" value="KAL1310899.1"/>
    <property type="molecule type" value="Genomic_DNA"/>
</dbReference>
<comment type="caution">
    <text evidence="7">The sequence shown here is derived from an EMBL/GenBank/DDBJ whole genome shotgun (WGS) entry which is preliminary data.</text>
</comment>
<dbReference type="Proteomes" id="UP001562354">
    <property type="component" value="Unassembled WGS sequence"/>
</dbReference>
<evidence type="ECO:0000313" key="7">
    <source>
        <dbReference type="EMBL" id="KAL1310899.1"/>
    </source>
</evidence>
<keyword evidence="5 6" id="KW-0496">Mitochondrion</keyword>
<name>A0ABR3PNW3_9PEZI</name>
<keyword evidence="4" id="KW-0809">Transit peptide</keyword>
<gene>
    <name evidence="7" type="ORF">AAFC00_001129</name>
</gene>
<dbReference type="InterPro" id="IPR016031">
    <property type="entry name" value="Trp_RNA-bd_attenuator-like_dom"/>
</dbReference>
<comment type="similarity">
    <text evidence="2 6">Belongs to the AIM24 family.</text>
</comment>
<evidence type="ECO:0000256" key="4">
    <source>
        <dbReference type="ARBA" id="ARBA00022946"/>
    </source>
</evidence>